<dbReference type="AlphaFoldDB" id="F6EZP2"/>
<sequence>MQQPPCGPREGEVAATRGQLPDLTYEDEYRIARYLITKHRMTSPEWLARTMGVQWAQATRWLEAMAPERSAQ</sequence>
<dbReference type="EMBL" id="CP002798">
    <property type="protein sequence ID" value="AEG50226.1"/>
    <property type="molecule type" value="Genomic_DNA"/>
</dbReference>
<dbReference type="Proteomes" id="UP000007150">
    <property type="component" value="Chromosome 1"/>
</dbReference>
<evidence type="ECO:0000313" key="2">
    <source>
        <dbReference type="Proteomes" id="UP000007150"/>
    </source>
</evidence>
<dbReference type="KEGG" id="sch:Sphch_2579"/>
<organism evidence="1 2">
    <name type="scientific">Sphingobium chlorophenolicum L-1</name>
    <dbReference type="NCBI Taxonomy" id="690566"/>
    <lineage>
        <taxon>Bacteria</taxon>
        <taxon>Pseudomonadati</taxon>
        <taxon>Pseudomonadota</taxon>
        <taxon>Alphaproteobacteria</taxon>
        <taxon>Sphingomonadales</taxon>
        <taxon>Sphingomonadaceae</taxon>
        <taxon>Sphingobium</taxon>
    </lineage>
</organism>
<name>F6EZP2_SPHCR</name>
<protein>
    <submittedName>
        <fullName evidence="1">Uncharacterized protein</fullName>
    </submittedName>
</protein>
<dbReference type="HOGENOM" id="CLU_2720243_0_0_5"/>
<gene>
    <name evidence="1" type="ORF">Sphch_2579</name>
</gene>
<proteinExistence type="predicted"/>
<keyword evidence="2" id="KW-1185">Reference proteome</keyword>
<evidence type="ECO:0000313" key="1">
    <source>
        <dbReference type="EMBL" id="AEG50226.1"/>
    </source>
</evidence>
<accession>F6EZP2</accession>
<reference evidence="1 2" key="1">
    <citation type="submission" date="2011-05" db="EMBL/GenBank/DDBJ databases">
        <title>Complete sequence of chromosome 1 of Sphingobium chlorophenolicum L-1.</title>
        <authorList>
            <consortium name="US DOE Joint Genome Institute"/>
            <person name="Lucas S."/>
            <person name="Han J."/>
            <person name="Lapidus A."/>
            <person name="Cheng J.-F."/>
            <person name="Goodwin L."/>
            <person name="Pitluck S."/>
            <person name="Peters L."/>
            <person name="Daligault H."/>
            <person name="Han C."/>
            <person name="Tapia R."/>
            <person name="Land M."/>
            <person name="Hauser L."/>
            <person name="Kyrpides N."/>
            <person name="Ivanova N."/>
            <person name="Pagani I."/>
            <person name="Turner P."/>
            <person name="Copley S."/>
            <person name="Woyke T."/>
        </authorList>
    </citation>
    <scope>NUCLEOTIDE SEQUENCE [LARGE SCALE GENOMIC DNA]</scope>
    <source>
        <strain evidence="1 2">L-1</strain>
    </source>
</reference>
<dbReference type="STRING" id="690566.Sphch_2579"/>